<evidence type="ECO:0000256" key="3">
    <source>
        <dbReference type="ARBA" id="ARBA00012438"/>
    </source>
</evidence>
<dbReference type="InterPro" id="IPR003660">
    <property type="entry name" value="HAMP_dom"/>
</dbReference>
<comment type="catalytic activity">
    <reaction evidence="1">
        <text>ATP + protein L-histidine = ADP + protein N-phospho-L-histidine.</text>
        <dbReference type="EC" id="2.7.13.3"/>
    </reaction>
</comment>
<dbReference type="PROSITE" id="PS50885">
    <property type="entry name" value="HAMP"/>
    <property type="match status" value="1"/>
</dbReference>
<dbReference type="SMART" id="SM00304">
    <property type="entry name" value="HAMP"/>
    <property type="match status" value="1"/>
</dbReference>
<evidence type="ECO:0000256" key="5">
    <source>
        <dbReference type="ARBA" id="ARBA00022679"/>
    </source>
</evidence>
<proteinExistence type="predicted"/>
<keyword evidence="9" id="KW-0902">Two-component regulatory system</keyword>
<dbReference type="InterPro" id="IPR050428">
    <property type="entry name" value="TCS_sensor_his_kinase"/>
</dbReference>
<keyword evidence="8 11" id="KW-1133">Transmembrane helix</keyword>
<evidence type="ECO:0000256" key="7">
    <source>
        <dbReference type="ARBA" id="ARBA00022777"/>
    </source>
</evidence>
<comment type="subcellular location">
    <subcellularLocation>
        <location evidence="2">Membrane</location>
    </subcellularLocation>
</comment>
<dbReference type="Pfam" id="PF00672">
    <property type="entry name" value="HAMP"/>
    <property type="match status" value="1"/>
</dbReference>
<dbReference type="CDD" id="cd00075">
    <property type="entry name" value="HATPase"/>
    <property type="match status" value="1"/>
</dbReference>
<dbReference type="InterPro" id="IPR005467">
    <property type="entry name" value="His_kinase_dom"/>
</dbReference>
<dbReference type="Gene3D" id="6.10.340.10">
    <property type="match status" value="1"/>
</dbReference>
<evidence type="ECO:0000256" key="6">
    <source>
        <dbReference type="ARBA" id="ARBA00022692"/>
    </source>
</evidence>
<dbReference type="SMART" id="SM00388">
    <property type="entry name" value="HisKA"/>
    <property type="match status" value="1"/>
</dbReference>
<evidence type="ECO:0000256" key="10">
    <source>
        <dbReference type="ARBA" id="ARBA00023136"/>
    </source>
</evidence>
<dbReference type="InterPro" id="IPR036890">
    <property type="entry name" value="HATPase_C_sf"/>
</dbReference>
<evidence type="ECO:0000256" key="1">
    <source>
        <dbReference type="ARBA" id="ARBA00000085"/>
    </source>
</evidence>
<dbReference type="PANTHER" id="PTHR45436">
    <property type="entry name" value="SENSOR HISTIDINE KINASE YKOH"/>
    <property type="match status" value="1"/>
</dbReference>
<keyword evidence="5 14" id="KW-0808">Transferase</keyword>
<dbReference type="InterPro" id="IPR036097">
    <property type="entry name" value="HisK_dim/P_sf"/>
</dbReference>
<dbReference type="Gene3D" id="1.10.287.130">
    <property type="match status" value="1"/>
</dbReference>
<dbReference type="PANTHER" id="PTHR45436:SF5">
    <property type="entry name" value="SENSOR HISTIDINE KINASE TRCS"/>
    <property type="match status" value="1"/>
</dbReference>
<dbReference type="EC" id="2.7.13.3" evidence="3"/>
<dbReference type="GO" id="GO:0005886">
    <property type="term" value="C:plasma membrane"/>
    <property type="evidence" value="ECO:0007669"/>
    <property type="project" value="TreeGrafter"/>
</dbReference>
<dbReference type="InterPro" id="IPR003661">
    <property type="entry name" value="HisK_dim/P_dom"/>
</dbReference>
<organism evidence="14 15">
    <name type="scientific">Anaerostipes hadrus</name>
    <dbReference type="NCBI Taxonomy" id="649756"/>
    <lineage>
        <taxon>Bacteria</taxon>
        <taxon>Bacillati</taxon>
        <taxon>Bacillota</taxon>
        <taxon>Clostridia</taxon>
        <taxon>Lachnospirales</taxon>
        <taxon>Lachnospiraceae</taxon>
        <taxon>Anaerostipes</taxon>
    </lineage>
</organism>
<evidence type="ECO:0000256" key="4">
    <source>
        <dbReference type="ARBA" id="ARBA00022553"/>
    </source>
</evidence>
<dbReference type="Pfam" id="PF00512">
    <property type="entry name" value="HisKA"/>
    <property type="match status" value="1"/>
</dbReference>
<feature type="transmembrane region" description="Helical" evidence="11">
    <location>
        <begin position="12"/>
        <end position="34"/>
    </location>
</feature>
<dbReference type="SMART" id="SM00387">
    <property type="entry name" value="HATPase_c"/>
    <property type="match status" value="1"/>
</dbReference>
<dbReference type="GO" id="GO:0000155">
    <property type="term" value="F:phosphorelay sensor kinase activity"/>
    <property type="evidence" value="ECO:0007669"/>
    <property type="project" value="InterPro"/>
</dbReference>
<evidence type="ECO:0000313" key="15">
    <source>
        <dbReference type="Proteomes" id="UP000095598"/>
    </source>
</evidence>
<dbReference type="SUPFAM" id="SSF47384">
    <property type="entry name" value="Homodimeric domain of signal transducing histidine kinase"/>
    <property type="match status" value="1"/>
</dbReference>
<dbReference type="Proteomes" id="UP000095598">
    <property type="component" value="Unassembled WGS sequence"/>
</dbReference>
<dbReference type="InterPro" id="IPR004358">
    <property type="entry name" value="Sig_transdc_His_kin-like_C"/>
</dbReference>
<feature type="transmembrane region" description="Helical" evidence="11">
    <location>
        <begin position="156"/>
        <end position="174"/>
    </location>
</feature>
<evidence type="ECO:0000313" key="14">
    <source>
        <dbReference type="EMBL" id="CUM87779.1"/>
    </source>
</evidence>
<protein>
    <recommendedName>
        <fullName evidence="3">histidine kinase</fullName>
        <ecNumber evidence="3">2.7.13.3</ecNumber>
    </recommendedName>
</protein>
<evidence type="ECO:0000259" key="12">
    <source>
        <dbReference type="PROSITE" id="PS50109"/>
    </source>
</evidence>
<gene>
    <name evidence="14" type="primary">cusS_1</name>
    <name evidence="14" type="ORF">ERS852425_01187</name>
</gene>
<dbReference type="RefSeq" id="WP_242855495.1">
    <property type="nucleotide sequence ID" value="NZ_CYXT01000006.1"/>
</dbReference>
<evidence type="ECO:0000256" key="9">
    <source>
        <dbReference type="ARBA" id="ARBA00023012"/>
    </source>
</evidence>
<dbReference type="PROSITE" id="PS50109">
    <property type="entry name" value="HIS_KIN"/>
    <property type="match status" value="1"/>
</dbReference>
<dbReference type="FunFam" id="1.10.287.130:FF:000001">
    <property type="entry name" value="Two-component sensor histidine kinase"/>
    <property type="match status" value="1"/>
</dbReference>
<evidence type="ECO:0000256" key="8">
    <source>
        <dbReference type="ARBA" id="ARBA00022989"/>
    </source>
</evidence>
<dbReference type="PRINTS" id="PR00344">
    <property type="entry name" value="BCTRLSENSOR"/>
</dbReference>
<dbReference type="EMBL" id="CYXT01000006">
    <property type="protein sequence ID" value="CUM87779.1"/>
    <property type="molecule type" value="Genomic_DNA"/>
</dbReference>
<evidence type="ECO:0000256" key="2">
    <source>
        <dbReference type="ARBA" id="ARBA00004370"/>
    </source>
</evidence>
<evidence type="ECO:0000256" key="11">
    <source>
        <dbReference type="SAM" id="Phobius"/>
    </source>
</evidence>
<dbReference type="Gene3D" id="3.30.565.10">
    <property type="entry name" value="Histidine kinase-like ATPase, C-terminal domain"/>
    <property type="match status" value="1"/>
</dbReference>
<dbReference type="SUPFAM" id="SSF55874">
    <property type="entry name" value="ATPase domain of HSP90 chaperone/DNA topoisomerase II/histidine kinase"/>
    <property type="match status" value="1"/>
</dbReference>
<evidence type="ECO:0000259" key="13">
    <source>
        <dbReference type="PROSITE" id="PS50885"/>
    </source>
</evidence>
<accession>A0A173SDI0</accession>
<dbReference type="CDD" id="cd00082">
    <property type="entry name" value="HisKA"/>
    <property type="match status" value="1"/>
</dbReference>
<keyword evidence="6 11" id="KW-0812">Transmembrane</keyword>
<keyword evidence="10 11" id="KW-0472">Membrane</keyword>
<feature type="domain" description="HAMP" evidence="13">
    <location>
        <begin position="175"/>
        <end position="229"/>
    </location>
</feature>
<dbReference type="AlphaFoldDB" id="A0A173SDI0"/>
<dbReference type="CDD" id="cd06225">
    <property type="entry name" value="HAMP"/>
    <property type="match status" value="1"/>
</dbReference>
<feature type="domain" description="Histidine kinase" evidence="12">
    <location>
        <begin position="237"/>
        <end position="452"/>
    </location>
</feature>
<keyword evidence="4" id="KW-0597">Phosphoprotein</keyword>
<keyword evidence="7 14" id="KW-0418">Kinase</keyword>
<reference evidence="14 15" key="1">
    <citation type="submission" date="2015-09" db="EMBL/GenBank/DDBJ databases">
        <authorList>
            <consortium name="Pathogen Informatics"/>
        </authorList>
    </citation>
    <scope>NUCLEOTIDE SEQUENCE [LARGE SCALE GENOMIC DNA]</scope>
    <source>
        <strain evidence="14 15">2789STDY5608868</strain>
    </source>
</reference>
<dbReference type="Pfam" id="PF02518">
    <property type="entry name" value="HATPase_c"/>
    <property type="match status" value="1"/>
</dbReference>
<dbReference type="FunFam" id="3.30.565.10:FF:000006">
    <property type="entry name" value="Sensor histidine kinase WalK"/>
    <property type="match status" value="1"/>
</dbReference>
<dbReference type="InterPro" id="IPR003594">
    <property type="entry name" value="HATPase_dom"/>
</dbReference>
<sequence length="457" mass="52732">MMKQMTIKKKVTLWYTGIIALILGMVLVFMFYFVDKVGISATEEEVSAAVTGFSANFQFQDGTYYLSEDTQFYQDGVMFCVYDDNGKLLYGTMPEKFPKQTILKSHTPRVITSGSSKWMVYDSVHTYGKNKAIWIRGITSIHAIEVFMTTSQKMMIVLYPVFILLIAMTGYFMLKRALKQVDLICDQVENISYGKDLTKRLPLPKVRDELYELSHKFNQMFERLEESFEKEQQFTADVSHELRTPVTVIISQCEYLIEDPALEEEEKEEIMIILRQARRMSKLINEMLMIARGEMSESYDMEEVDLILLTEVIVEELREQAEKKKIQISVFSDRDVKMMGNHTLLLRMMMNLVQNAISYGKEHGHIDILWKEQGDMIIGEVKDDGIGIAQEDISKIWDRFYRVDKSRSRENGGTGLGLSMVHFIVAVHGGKIHVESKKGEGTSFIFQFPKILESRKG</sequence>
<name>A0A173SDI0_ANAHA</name>